<organism evidence="2 3">
    <name type="scientific">Nostoc minutum NIES-26</name>
    <dbReference type="NCBI Taxonomy" id="1844469"/>
    <lineage>
        <taxon>Bacteria</taxon>
        <taxon>Bacillati</taxon>
        <taxon>Cyanobacteriota</taxon>
        <taxon>Cyanophyceae</taxon>
        <taxon>Nostocales</taxon>
        <taxon>Nostocaceae</taxon>
        <taxon>Nostoc</taxon>
    </lineage>
</organism>
<dbReference type="AlphaFoldDB" id="A0A367Q317"/>
<proteinExistence type="predicted"/>
<protein>
    <submittedName>
        <fullName evidence="2">Uncharacterized protein</fullName>
    </submittedName>
</protein>
<dbReference type="EMBL" id="LXQD01000350">
    <property type="protein sequence ID" value="RCJ18160.1"/>
    <property type="molecule type" value="Genomic_DNA"/>
</dbReference>
<name>A0A367Q317_9NOSO</name>
<evidence type="ECO:0000313" key="3">
    <source>
        <dbReference type="Proteomes" id="UP000252107"/>
    </source>
</evidence>
<feature type="region of interest" description="Disordered" evidence="1">
    <location>
        <begin position="28"/>
        <end position="49"/>
    </location>
</feature>
<sequence length="76" mass="8162">MLKLSGKNKLNPIDAEIAKSQVSVLLPESAGRSEKNAVPLDIPSSDRTSSKKLIPNLRVVATRDIKVSQALVPEVV</sequence>
<comment type="caution">
    <text evidence="2">The sequence shown here is derived from an EMBL/GenBank/DDBJ whole genome shotgun (WGS) entry which is preliminary data.</text>
</comment>
<accession>A0A367Q317</accession>
<evidence type="ECO:0000313" key="2">
    <source>
        <dbReference type="EMBL" id="RCJ18160.1"/>
    </source>
</evidence>
<dbReference type="Proteomes" id="UP000252107">
    <property type="component" value="Unassembled WGS sequence"/>
</dbReference>
<keyword evidence="3" id="KW-1185">Reference proteome</keyword>
<evidence type="ECO:0000256" key="1">
    <source>
        <dbReference type="SAM" id="MobiDB-lite"/>
    </source>
</evidence>
<reference evidence="2" key="1">
    <citation type="submission" date="2016-04" db="EMBL/GenBank/DDBJ databases">
        <authorList>
            <person name="Tabuchi Yagui T.R."/>
        </authorList>
    </citation>
    <scope>NUCLEOTIDE SEQUENCE [LARGE SCALE GENOMIC DNA]</scope>
    <source>
        <strain evidence="2">NIES-26</strain>
    </source>
</reference>
<gene>
    <name evidence="2" type="ORF">A6770_06170</name>
</gene>